<dbReference type="Proteomes" id="UP000092716">
    <property type="component" value="Chromosome 9"/>
</dbReference>
<feature type="compositionally biased region" description="Basic and acidic residues" evidence="1">
    <location>
        <begin position="459"/>
        <end position="473"/>
    </location>
</feature>
<name>A0A1B1E0B6_9APIC</name>
<protein>
    <submittedName>
        <fullName evidence="2">KIR protein</fullName>
    </submittedName>
</protein>
<feature type="compositionally biased region" description="Polar residues" evidence="1">
    <location>
        <begin position="543"/>
        <end position="553"/>
    </location>
</feature>
<dbReference type="RefSeq" id="XP_019915030.1">
    <property type="nucleotide sequence ID" value="XM_020059484.1"/>
</dbReference>
<organism evidence="2 3">
    <name type="scientific">Plasmodium coatneyi</name>
    <dbReference type="NCBI Taxonomy" id="208452"/>
    <lineage>
        <taxon>Eukaryota</taxon>
        <taxon>Sar</taxon>
        <taxon>Alveolata</taxon>
        <taxon>Apicomplexa</taxon>
        <taxon>Aconoidasida</taxon>
        <taxon>Haemosporida</taxon>
        <taxon>Plasmodiidae</taxon>
        <taxon>Plasmodium</taxon>
    </lineage>
</organism>
<evidence type="ECO:0000313" key="2">
    <source>
        <dbReference type="EMBL" id="ANQ08335.1"/>
    </source>
</evidence>
<evidence type="ECO:0000313" key="3">
    <source>
        <dbReference type="Proteomes" id="UP000092716"/>
    </source>
</evidence>
<reference evidence="3" key="1">
    <citation type="submission" date="2016-06" db="EMBL/GenBank/DDBJ databases">
        <title>First high quality genome sequence of Plasmodium coatneyi using continuous long reads from single molecule, real-time sequencing.</title>
        <authorList>
            <person name="Chien J.-T."/>
            <person name="Pakala S.B."/>
            <person name="Geraldo J.A."/>
            <person name="Lapp S.A."/>
            <person name="Barnwell J.W."/>
            <person name="Kissinger J.C."/>
            <person name="Galinski M.R."/>
            <person name="Humphrey J.C."/>
        </authorList>
    </citation>
    <scope>NUCLEOTIDE SEQUENCE [LARGE SCALE GENOMIC DNA]</scope>
    <source>
        <strain evidence="3">Hackeri</strain>
    </source>
</reference>
<evidence type="ECO:0000256" key="1">
    <source>
        <dbReference type="SAM" id="MobiDB-lite"/>
    </source>
</evidence>
<feature type="region of interest" description="Disordered" evidence="1">
    <location>
        <begin position="454"/>
        <end position="473"/>
    </location>
</feature>
<dbReference type="GeneID" id="30909407"/>
<keyword evidence="3" id="KW-1185">Reference proteome</keyword>
<dbReference type="InterPro" id="IPR008780">
    <property type="entry name" value="Plasmodium_Vir"/>
</dbReference>
<proteinExistence type="predicted"/>
<dbReference type="AlphaFoldDB" id="A0A1B1E0B6"/>
<feature type="compositionally biased region" description="Low complexity" evidence="1">
    <location>
        <begin position="573"/>
        <end position="583"/>
    </location>
</feature>
<feature type="compositionally biased region" description="Low complexity" evidence="1">
    <location>
        <begin position="554"/>
        <end position="565"/>
    </location>
</feature>
<feature type="region of interest" description="Disordered" evidence="1">
    <location>
        <begin position="543"/>
        <end position="597"/>
    </location>
</feature>
<accession>A0A1B1E0B6</accession>
<gene>
    <name evidence="2" type="ORF">PCOAH_00026790</name>
</gene>
<dbReference type="VEuPathDB" id="PlasmoDB:PCOAH_00026790"/>
<dbReference type="EMBL" id="CP016247">
    <property type="protein sequence ID" value="ANQ08335.1"/>
    <property type="molecule type" value="Genomic_DNA"/>
</dbReference>
<dbReference type="Pfam" id="PF05795">
    <property type="entry name" value="Plasmodium_Vir"/>
    <property type="match status" value="2"/>
</dbReference>
<dbReference type="KEGG" id="pcot:PCOAH_00026790"/>
<sequence length="597" mass="67232">MNKTQNQYYEERFNFFYYWLGEIVYEELEKKNDFKTALSEIYEALKISVPAKKCEAEDHKNSHHDFEQRKTVFDYWYNHETIKQYLENGDKGGCGGKYATYLDKIVDDYNNMNSHCATKSDDQDSYCKKVRKVFEGNNSPDQLKSKCAIAHKDKFTSLSKGPDSKELPSEQAYALLDGGPWCQVLYAGHDPGQKKEQEIKTQLEKILRDYTNIPQKDESFANKILQNYCYACWMKEQFNTGKETDDDNTPCYFLFFWICTQIKNKLKENMHLNGNFQKAMKAIYDALAKFPWNGISKERKCTNIYPDIMESLFEAFKIFFDYEYNIKAIEKKPECNKYFSSQYTKDRSNAQGWYSWSCKFCGTTNNEYCKNFKVKYIDEGKCNSPLQLPELTCTPIAVKPATAAKPEATRTCSPGSPELDCAGYQKPGSSGSGSTETCNLDSSGRCVHASLRPDGVFDGEGKGGSDGGGSHRKEGEQLAVAAGSIVPTAVSGGLAVYTNLFSGIRDTLSGSIRSRKKRSVRQELNAFSGGDSSTTEYAATTVGSSSNLSTRAPSTIADSTDTSTIYGRSPPSGRGRANNSNNRRGNENRRTISYQRM</sequence>